<dbReference type="AlphaFoldDB" id="A0A512AQ93"/>
<dbReference type="EMBL" id="BJYR01000028">
    <property type="protein sequence ID" value="GEO01873.1"/>
    <property type="molecule type" value="Genomic_DNA"/>
</dbReference>
<protein>
    <submittedName>
        <fullName evidence="1">Uncharacterized protein</fullName>
    </submittedName>
</protein>
<proteinExistence type="predicted"/>
<keyword evidence="2" id="KW-1185">Reference proteome</keyword>
<dbReference type="OrthoDB" id="8404828at2"/>
<gene>
    <name evidence="1" type="ORF">NSE01_37050</name>
</gene>
<dbReference type="RefSeq" id="WP_147161186.1">
    <property type="nucleotide sequence ID" value="NZ_BJYR01000028.1"/>
</dbReference>
<reference evidence="1 2" key="1">
    <citation type="submission" date="2019-07" db="EMBL/GenBank/DDBJ databases">
        <title>Whole genome shotgun sequence of Novosphingobium sediminis NBRC 106119.</title>
        <authorList>
            <person name="Hosoyama A."/>
            <person name="Uohara A."/>
            <person name="Ohji S."/>
            <person name="Ichikawa N."/>
        </authorList>
    </citation>
    <scope>NUCLEOTIDE SEQUENCE [LARGE SCALE GENOMIC DNA]</scope>
    <source>
        <strain evidence="1 2">NBRC 106119</strain>
    </source>
</reference>
<organism evidence="1 2">
    <name type="scientific">Novosphingobium sediminis</name>
    <dbReference type="NCBI Taxonomy" id="707214"/>
    <lineage>
        <taxon>Bacteria</taxon>
        <taxon>Pseudomonadati</taxon>
        <taxon>Pseudomonadota</taxon>
        <taxon>Alphaproteobacteria</taxon>
        <taxon>Sphingomonadales</taxon>
        <taxon>Sphingomonadaceae</taxon>
        <taxon>Novosphingobium</taxon>
    </lineage>
</organism>
<name>A0A512AQ93_9SPHN</name>
<sequence>MTTVSLSYIATLQHAQWMLAADGQYLELIGKQRSVSAAQRMFREYNVARTIWGKDGLKNFAETVFDKAAKVPWPATLTDRADWCATLAETAYRPTGKNGQPQGSAYSAATKLAWFINPDGWTMFDKFAGIGLGASDIRSFYRELDGLGFAGEAQKLNACIATHGFTGIYGERIIDKFLMSRGMLWDAKLQDQGTERASLLAQAERFLANLAGIHSAGDTLAKRLRDLATDISKILTNDAFLAPAALKKMTKRGV</sequence>
<dbReference type="Proteomes" id="UP000321464">
    <property type="component" value="Unassembled WGS sequence"/>
</dbReference>
<evidence type="ECO:0000313" key="2">
    <source>
        <dbReference type="Proteomes" id="UP000321464"/>
    </source>
</evidence>
<comment type="caution">
    <text evidence="1">The sequence shown here is derived from an EMBL/GenBank/DDBJ whole genome shotgun (WGS) entry which is preliminary data.</text>
</comment>
<accession>A0A512AQ93</accession>
<evidence type="ECO:0000313" key="1">
    <source>
        <dbReference type="EMBL" id="GEO01873.1"/>
    </source>
</evidence>